<evidence type="ECO:0000256" key="2">
    <source>
        <dbReference type="ARBA" id="ARBA00001964"/>
    </source>
</evidence>
<keyword evidence="7" id="KW-0106">Calcium</keyword>
<dbReference type="InterPro" id="IPR033248">
    <property type="entry name" value="Transketolase_C"/>
</dbReference>
<comment type="cofactor">
    <cofactor evidence="1">
        <name>Ca(2+)</name>
        <dbReference type="ChEBI" id="CHEBI:29108"/>
    </cofactor>
</comment>
<dbReference type="Pfam" id="PF02780">
    <property type="entry name" value="Transketolase_C"/>
    <property type="match status" value="1"/>
</dbReference>
<feature type="domain" description="Transketolase-like pyrimidine-binding" evidence="10">
    <location>
        <begin position="13"/>
        <end position="178"/>
    </location>
</feature>
<comment type="subunit">
    <text evidence="4">Homodimer.</text>
</comment>
<comment type="similarity">
    <text evidence="3">Belongs to the transketolase family.</text>
</comment>
<evidence type="ECO:0000313" key="11">
    <source>
        <dbReference type="EMBL" id="HEF64958.1"/>
    </source>
</evidence>
<dbReference type="InterPro" id="IPR029061">
    <property type="entry name" value="THDP-binding"/>
</dbReference>
<evidence type="ECO:0000256" key="6">
    <source>
        <dbReference type="ARBA" id="ARBA00022723"/>
    </source>
</evidence>
<evidence type="ECO:0000256" key="5">
    <source>
        <dbReference type="ARBA" id="ARBA00022679"/>
    </source>
</evidence>
<name>A0A7C1XDC5_THERO</name>
<evidence type="ECO:0000256" key="9">
    <source>
        <dbReference type="ARBA" id="ARBA00023052"/>
    </source>
</evidence>
<dbReference type="SUPFAM" id="SSF52518">
    <property type="entry name" value="Thiamin diphosphate-binding fold (THDP-binding)"/>
    <property type="match status" value="1"/>
</dbReference>
<dbReference type="FunFam" id="3.40.50.970:FF:000129">
    <property type="entry name" value="Transketolase"/>
    <property type="match status" value="1"/>
</dbReference>
<dbReference type="GO" id="GO:0030976">
    <property type="term" value="F:thiamine pyrophosphate binding"/>
    <property type="evidence" value="ECO:0007669"/>
    <property type="project" value="TreeGrafter"/>
</dbReference>
<protein>
    <submittedName>
        <fullName evidence="11">Transketolase family protein</fullName>
    </submittedName>
</protein>
<sequence length="320" mass="34010">MNLGTRAGLRLGKATRDAFGEALRELGREFPDLVVVDGDVSNSTRTEYFAQAFPERFFNVGIAESNLVGVASGLAASGKRVVAASFACFLLCNAFDQIRMGVAFPRLNVKLVGSHAGISIGEDGPSQMGIEDVALALALPGVAVLVPADEHATRAATRAMLTWEGPTYLRLGRPPVPVIYEPSVEFVIGRAFRLREGNDITLIANGLMVAAALDAAEELAARGVQARVLDMATVRPLDVKAVVEAARETRGIVVAEEHLHYGGLGSVVAMTVAQHHPCPMAFVDLDDTYAESGAPDELLRAYGLTSDRIVASAIELLERT</sequence>
<dbReference type="PANTHER" id="PTHR43195:SF1">
    <property type="entry name" value="FI06132P-RELATED"/>
    <property type="match status" value="1"/>
</dbReference>
<dbReference type="InterPro" id="IPR051424">
    <property type="entry name" value="Transketolase-like"/>
</dbReference>
<dbReference type="Gene3D" id="3.40.50.920">
    <property type="match status" value="1"/>
</dbReference>
<dbReference type="GO" id="GO:0004802">
    <property type="term" value="F:transketolase activity"/>
    <property type="evidence" value="ECO:0007669"/>
    <property type="project" value="TreeGrafter"/>
</dbReference>
<dbReference type="Gene3D" id="3.40.50.970">
    <property type="match status" value="1"/>
</dbReference>
<dbReference type="SMART" id="SM00861">
    <property type="entry name" value="Transket_pyr"/>
    <property type="match status" value="1"/>
</dbReference>
<keyword evidence="9" id="KW-0786">Thiamine pyrophosphate</keyword>
<dbReference type="PANTHER" id="PTHR43195">
    <property type="entry name" value="TRANSKETOLASE"/>
    <property type="match status" value="1"/>
</dbReference>
<evidence type="ECO:0000256" key="1">
    <source>
        <dbReference type="ARBA" id="ARBA00001913"/>
    </source>
</evidence>
<keyword evidence="6" id="KW-0479">Metal-binding</keyword>
<evidence type="ECO:0000256" key="4">
    <source>
        <dbReference type="ARBA" id="ARBA00011738"/>
    </source>
</evidence>
<evidence type="ECO:0000256" key="8">
    <source>
        <dbReference type="ARBA" id="ARBA00022842"/>
    </source>
</evidence>
<organism evidence="11">
    <name type="scientific">Thermomicrobium roseum</name>
    <dbReference type="NCBI Taxonomy" id="500"/>
    <lineage>
        <taxon>Bacteria</taxon>
        <taxon>Pseudomonadati</taxon>
        <taxon>Thermomicrobiota</taxon>
        <taxon>Thermomicrobia</taxon>
        <taxon>Thermomicrobiales</taxon>
        <taxon>Thermomicrobiaceae</taxon>
        <taxon>Thermomicrobium</taxon>
    </lineage>
</organism>
<dbReference type="EMBL" id="DSJL01000010">
    <property type="protein sequence ID" value="HEF64958.1"/>
    <property type="molecule type" value="Genomic_DNA"/>
</dbReference>
<gene>
    <name evidence="11" type="ORF">ENP47_05100</name>
</gene>
<dbReference type="AlphaFoldDB" id="A0A7C1XDC5"/>
<comment type="caution">
    <text evidence="11">The sequence shown here is derived from an EMBL/GenBank/DDBJ whole genome shotgun (WGS) entry which is preliminary data.</text>
</comment>
<comment type="cofactor">
    <cofactor evidence="2">
        <name>thiamine diphosphate</name>
        <dbReference type="ChEBI" id="CHEBI:58937"/>
    </cofactor>
</comment>
<evidence type="ECO:0000256" key="7">
    <source>
        <dbReference type="ARBA" id="ARBA00022837"/>
    </source>
</evidence>
<dbReference type="SUPFAM" id="SSF52922">
    <property type="entry name" value="TK C-terminal domain-like"/>
    <property type="match status" value="1"/>
</dbReference>
<reference evidence="11" key="1">
    <citation type="journal article" date="2020" name="mSystems">
        <title>Genome- and Community-Level Interaction Insights into Carbon Utilization and Element Cycling Functions of Hydrothermarchaeota in Hydrothermal Sediment.</title>
        <authorList>
            <person name="Zhou Z."/>
            <person name="Liu Y."/>
            <person name="Xu W."/>
            <person name="Pan J."/>
            <person name="Luo Z.H."/>
            <person name="Li M."/>
        </authorList>
    </citation>
    <scope>NUCLEOTIDE SEQUENCE [LARGE SCALE GENOMIC DNA]</scope>
    <source>
        <strain evidence="11">SpSt-222</strain>
    </source>
</reference>
<dbReference type="GO" id="GO:0046872">
    <property type="term" value="F:metal ion binding"/>
    <property type="evidence" value="ECO:0007669"/>
    <property type="project" value="UniProtKB-KW"/>
</dbReference>
<proteinExistence type="inferred from homology"/>
<evidence type="ECO:0000259" key="10">
    <source>
        <dbReference type="SMART" id="SM00861"/>
    </source>
</evidence>
<keyword evidence="8" id="KW-0460">Magnesium</keyword>
<dbReference type="InterPro" id="IPR005475">
    <property type="entry name" value="Transketolase-like_Pyr-bd"/>
</dbReference>
<evidence type="ECO:0000256" key="3">
    <source>
        <dbReference type="ARBA" id="ARBA00007131"/>
    </source>
</evidence>
<dbReference type="InterPro" id="IPR009014">
    <property type="entry name" value="Transketo_C/PFOR_II"/>
</dbReference>
<dbReference type="CDD" id="cd07033">
    <property type="entry name" value="TPP_PYR_DXS_TK_like"/>
    <property type="match status" value="1"/>
</dbReference>
<keyword evidence="5" id="KW-0808">Transferase</keyword>
<dbReference type="Pfam" id="PF02779">
    <property type="entry name" value="Transket_pyr"/>
    <property type="match status" value="1"/>
</dbReference>
<accession>A0A7C1XDC5</accession>